<name>A0A6F8XRD2_9ACTN</name>
<dbReference type="EMBL" id="AP022870">
    <property type="protein sequence ID" value="BCB76395.1"/>
    <property type="molecule type" value="Genomic_DNA"/>
</dbReference>
<keyword evidence="3" id="KW-0732">Signal</keyword>
<dbReference type="SUPFAM" id="SSF82171">
    <property type="entry name" value="DPP6 N-terminal domain-like"/>
    <property type="match status" value="1"/>
</dbReference>
<dbReference type="InterPro" id="IPR011042">
    <property type="entry name" value="6-blade_b-propeller_TolB-like"/>
</dbReference>
<dbReference type="Proteomes" id="UP000502508">
    <property type="component" value="Chromosome"/>
</dbReference>
<dbReference type="RefSeq" id="WP_173036466.1">
    <property type="nucleotide sequence ID" value="NZ_AP022870.1"/>
</dbReference>
<sequence length="310" mass="33424">MNRLAVAAAVLVVAGTAACGPIRGDETPVDAGTAPAPPYPTDPILIRVDTGADNPPERRSSVFVLTPGSDARRQITDSGSDASPKWSHDRKRIVFNRNENDVNNTYTVNADGSGLTKIIENVSGGRVTWSMDDKRLAFTRSVAGVNQIFVVEPGGSAPTQLTRSTDEKDDPTWMADGRHITYWVKRDGTRQIYALDVAKPSEPGRLIAGPQAGPVNDPAPSPDGKFVLYTRETGPGTSDIWIIGADGSNPHRLTSDPQRDMDPAWSPDGKWFAFVRGELHRPTIMVARVDGSGETLLTASGAREGHPNWY</sequence>
<feature type="signal peptide" evidence="3">
    <location>
        <begin position="1"/>
        <end position="19"/>
    </location>
</feature>
<evidence type="ECO:0000313" key="5">
    <source>
        <dbReference type="Proteomes" id="UP000502508"/>
    </source>
</evidence>
<evidence type="ECO:0000256" key="3">
    <source>
        <dbReference type="SAM" id="SignalP"/>
    </source>
</evidence>
<dbReference type="InterPro" id="IPR011659">
    <property type="entry name" value="WD40"/>
</dbReference>
<proteinExistence type="inferred from homology"/>
<evidence type="ECO:0000256" key="1">
    <source>
        <dbReference type="ARBA" id="ARBA00009820"/>
    </source>
</evidence>
<comment type="similarity">
    <text evidence="1">Belongs to the TolB family.</text>
</comment>
<organism evidence="4 5">
    <name type="scientific">Phytohabitans flavus</name>
    <dbReference type="NCBI Taxonomy" id="1076124"/>
    <lineage>
        <taxon>Bacteria</taxon>
        <taxon>Bacillati</taxon>
        <taxon>Actinomycetota</taxon>
        <taxon>Actinomycetes</taxon>
        <taxon>Micromonosporales</taxon>
        <taxon>Micromonosporaceae</taxon>
    </lineage>
</organism>
<dbReference type="Gene3D" id="2.120.10.30">
    <property type="entry name" value="TolB, C-terminal domain"/>
    <property type="match status" value="2"/>
</dbReference>
<reference evidence="4 5" key="2">
    <citation type="submission" date="2020-03" db="EMBL/GenBank/DDBJ databases">
        <authorList>
            <person name="Ichikawa N."/>
            <person name="Kimura A."/>
            <person name="Kitahashi Y."/>
            <person name="Uohara A."/>
        </authorList>
    </citation>
    <scope>NUCLEOTIDE SEQUENCE [LARGE SCALE GENOMIC DNA]</scope>
    <source>
        <strain evidence="4 5">NBRC 107702</strain>
    </source>
</reference>
<evidence type="ECO:0000256" key="2">
    <source>
        <dbReference type="SAM" id="MobiDB-lite"/>
    </source>
</evidence>
<reference evidence="4 5" key="1">
    <citation type="submission" date="2020-03" db="EMBL/GenBank/DDBJ databases">
        <title>Whole genome shotgun sequence of Phytohabitans flavus NBRC 107702.</title>
        <authorList>
            <person name="Komaki H."/>
            <person name="Tamura T."/>
        </authorList>
    </citation>
    <scope>NUCLEOTIDE SEQUENCE [LARGE SCALE GENOMIC DNA]</scope>
    <source>
        <strain evidence="4 5">NBRC 107702</strain>
    </source>
</reference>
<feature type="chain" id="PRO_5038970413" evidence="3">
    <location>
        <begin position="20"/>
        <end position="310"/>
    </location>
</feature>
<feature type="region of interest" description="Disordered" evidence="2">
    <location>
        <begin position="21"/>
        <end position="43"/>
    </location>
</feature>
<keyword evidence="5" id="KW-1185">Reference proteome</keyword>
<accession>A0A6F8XRD2</accession>
<gene>
    <name evidence="4" type="ORF">Pflav_028050</name>
</gene>
<dbReference type="Pfam" id="PF07676">
    <property type="entry name" value="PD40"/>
    <property type="match status" value="5"/>
</dbReference>
<evidence type="ECO:0000313" key="4">
    <source>
        <dbReference type="EMBL" id="BCB76395.1"/>
    </source>
</evidence>
<protein>
    <submittedName>
        <fullName evidence="4">Uncharacterized protein</fullName>
    </submittedName>
</protein>
<dbReference type="PANTHER" id="PTHR36842">
    <property type="entry name" value="PROTEIN TOLB HOMOLOG"/>
    <property type="match status" value="1"/>
</dbReference>
<dbReference type="PANTHER" id="PTHR36842:SF1">
    <property type="entry name" value="PROTEIN TOLB"/>
    <property type="match status" value="1"/>
</dbReference>
<dbReference type="AlphaFoldDB" id="A0A6F8XRD2"/>
<dbReference type="PROSITE" id="PS51257">
    <property type="entry name" value="PROKAR_LIPOPROTEIN"/>
    <property type="match status" value="1"/>
</dbReference>
<dbReference type="KEGG" id="pfla:Pflav_028050"/>